<accession>A0A1M7HR54</accession>
<feature type="signal peptide" evidence="9">
    <location>
        <begin position="1"/>
        <end position="26"/>
    </location>
</feature>
<evidence type="ECO:0000256" key="4">
    <source>
        <dbReference type="ARBA" id="ARBA00022438"/>
    </source>
</evidence>
<feature type="domain" description="Xaa-Pro dipeptidyl-peptidase C-terminal" evidence="10">
    <location>
        <begin position="375"/>
        <end position="598"/>
    </location>
</feature>
<dbReference type="InterPro" id="IPR013736">
    <property type="entry name" value="Xaa-Pro_dipept_C"/>
</dbReference>
<dbReference type="EMBL" id="FRCY01000001">
    <property type="protein sequence ID" value="SHM30965.1"/>
    <property type="molecule type" value="Genomic_DNA"/>
</dbReference>
<dbReference type="Gene3D" id="3.40.50.1820">
    <property type="entry name" value="alpha/beta hydrolase"/>
    <property type="match status" value="2"/>
</dbReference>
<keyword evidence="4" id="KW-0031">Aminopeptidase</keyword>
<dbReference type="InterPro" id="IPR008979">
    <property type="entry name" value="Galactose-bd-like_sf"/>
</dbReference>
<dbReference type="SMART" id="SM00939">
    <property type="entry name" value="PepX_C"/>
    <property type="match status" value="1"/>
</dbReference>
<dbReference type="RefSeq" id="WP_245802742.1">
    <property type="nucleotide sequence ID" value="NZ_FRCY01000001.1"/>
</dbReference>
<keyword evidence="12" id="KW-1185">Reference proteome</keyword>
<dbReference type="InterPro" id="IPR008252">
    <property type="entry name" value="Pept_S15_Xpro"/>
</dbReference>
<evidence type="ECO:0000256" key="9">
    <source>
        <dbReference type="SAM" id="SignalP"/>
    </source>
</evidence>
<dbReference type="STRING" id="388280.SAMN04488057_10125"/>
<evidence type="ECO:0000256" key="7">
    <source>
        <dbReference type="ARBA" id="ARBA00022825"/>
    </source>
</evidence>
<dbReference type="GO" id="GO:0008236">
    <property type="term" value="F:serine-type peptidase activity"/>
    <property type="evidence" value="ECO:0007669"/>
    <property type="project" value="UniProtKB-KW"/>
</dbReference>
<dbReference type="SUPFAM" id="SSF53474">
    <property type="entry name" value="alpha/beta-Hydrolases"/>
    <property type="match status" value="1"/>
</dbReference>
<comment type="similarity">
    <text evidence="2">Belongs to the peptidase S15 family.</text>
</comment>
<feature type="chain" id="PRO_5012635998" description="Xaa-Pro dipeptidyl-peptidase" evidence="9">
    <location>
        <begin position="27"/>
        <end position="613"/>
    </location>
</feature>
<evidence type="ECO:0000256" key="6">
    <source>
        <dbReference type="ARBA" id="ARBA00022801"/>
    </source>
</evidence>
<keyword evidence="5" id="KW-0645">Protease</keyword>
<dbReference type="PRINTS" id="PR00923">
    <property type="entry name" value="LACTOPTASE"/>
</dbReference>
<evidence type="ECO:0000256" key="1">
    <source>
        <dbReference type="ARBA" id="ARBA00000123"/>
    </source>
</evidence>
<dbReference type="Proteomes" id="UP000184513">
    <property type="component" value="Unassembled WGS sequence"/>
</dbReference>
<dbReference type="AlphaFoldDB" id="A0A1M7HR54"/>
<keyword evidence="9" id="KW-0732">Signal</keyword>
<dbReference type="InterPro" id="IPR029058">
    <property type="entry name" value="AB_hydrolase_fold"/>
</dbReference>
<sequence length="613" mass="68161">MKMRTNQQLVLALCLATFILVQPLAAQSGAKPYFMEGEAQVVPAFQDPARWIRHDLWVETEFDSDADGLPDRMHVAVTRPYQTEYEGLKLPVIYVSSPYFAGVAPDVEGLFWDVRHELGAPPEKRVSPEVEASNNRPFISDSHIQTWVPRGYILVHSSSPGTGLSQGSPTVGGKNESLAPKAVIDWLCGRANGFTQPQGGEPVEAYWSTGKVGMTGTSYNGTIPLAAATTGVEGLEAIIPIAPNTSYYHYYRSYGLVRSPGGYLGEDIDVLYDFIHSGDTAKRAGNNTRIRDTEMKEGMDRVTGDYNDFWAGRDYLNQMEPMKAALLMAHGFNDWNVMPEHSYRIYKKAESMGLPVQLYYHQDGHGGPPPMRMMNRWFTRYLHGVENGVEEDPKVWIVRENDSQDNPTPYDAYPNPGTEPVSLYLEGAAPAAGKLHLQKPSRQGRETLVDNFSFDGASLAKAEITEHRLLFLSPELKEDLHLSGLAEMRIRLASSKPAANLSVWLVSLPWNDSKNAKITDNIITRGWADPQNHQSLTESEPLKRGRYYSLAFALQPDDQIIPKGQQIGLLIFSSDKEFTLWPDPGTELTVDLDASYLELPVVGGMEAYEAATK</sequence>
<protein>
    <recommendedName>
        <fullName evidence="3">Xaa-Pro dipeptidyl-peptidase</fullName>
        <ecNumber evidence="3">3.4.14.11</ecNumber>
    </recommendedName>
    <alternativeName>
        <fullName evidence="8">X-prolyl-dipeptidyl aminopeptidase</fullName>
    </alternativeName>
</protein>
<evidence type="ECO:0000313" key="12">
    <source>
        <dbReference type="Proteomes" id="UP000184513"/>
    </source>
</evidence>
<evidence type="ECO:0000256" key="2">
    <source>
        <dbReference type="ARBA" id="ARBA00010819"/>
    </source>
</evidence>
<gene>
    <name evidence="11" type="ORF">SAMN04488057_10125</name>
</gene>
<dbReference type="NCBIfam" id="NF003780">
    <property type="entry name" value="PRK05371.1-1"/>
    <property type="match status" value="1"/>
</dbReference>
<evidence type="ECO:0000259" key="10">
    <source>
        <dbReference type="SMART" id="SM00939"/>
    </source>
</evidence>
<evidence type="ECO:0000313" key="11">
    <source>
        <dbReference type="EMBL" id="SHM30965.1"/>
    </source>
</evidence>
<keyword evidence="7" id="KW-0720">Serine protease</keyword>
<comment type="catalytic activity">
    <reaction evidence="1">
        <text>Hydrolyzes Xaa-Pro-|- bonds to release unblocked, N-terminal dipeptides from substrates including Ala-Pro-|-p-nitroanilide and (sequentially) Tyr-Pro-|-Phe-Pro-|-Gly-Pro-|-Ile.</text>
        <dbReference type="EC" id="3.4.14.11"/>
    </reaction>
</comment>
<dbReference type="GO" id="GO:0004177">
    <property type="term" value="F:aminopeptidase activity"/>
    <property type="evidence" value="ECO:0007669"/>
    <property type="project" value="UniProtKB-KW"/>
</dbReference>
<dbReference type="SUPFAM" id="SSF49785">
    <property type="entry name" value="Galactose-binding domain-like"/>
    <property type="match status" value="1"/>
</dbReference>
<evidence type="ECO:0000256" key="8">
    <source>
        <dbReference type="ARBA" id="ARBA00030045"/>
    </source>
</evidence>
<dbReference type="Pfam" id="PF08530">
    <property type="entry name" value="PepX_C"/>
    <property type="match status" value="1"/>
</dbReference>
<dbReference type="InterPro" id="IPR050585">
    <property type="entry name" value="Xaa-Pro_dipeptidyl-ppase/CocE"/>
</dbReference>
<proteinExistence type="inferred from homology"/>
<dbReference type="PANTHER" id="PTHR43056">
    <property type="entry name" value="PEPTIDASE S9 PROLYL OLIGOPEPTIDASE"/>
    <property type="match status" value="1"/>
</dbReference>
<dbReference type="PANTHER" id="PTHR43056:SF10">
    <property type="entry name" value="COCE_NOND FAMILY, PUTATIVE (AFU_ORTHOLOGUE AFUA_7G00600)-RELATED"/>
    <property type="match status" value="1"/>
</dbReference>
<dbReference type="GO" id="GO:0008239">
    <property type="term" value="F:dipeptidyl-peptidase activity"/>
    <property type="evidence" value="ECO:0007669"/>
    <property type="project" value="UniProtKB-EC"/>
</dbReference>
<dbReference type="Gene3D" id="2.60.120.260">
    <property type="entry name" value="Galactose-binding domain-like"/>
    <property type="match status" value="1"/>
</dbReference>
<name>A0A1M7HR54_9BACT</name>
<dbReference type="EC" id="3.4.14.11" evidence="3"/>
<dbReference type="Pfam" id="PF02129">
    <property type="entry name" value="Peptidase_S15"/>
    <property type="match status" value="1"/>
</dbReference>
<dbReference type="InterPro" id="IPR000383">
    <property type="entry name" value="Xaa-Pro-like_dom"/>
</dbReference>
<dbReference type="GO" id="GO:0006508">
    <property type="term" value="P:proteolysis"/>
    <property type="evidence" value="ECO:0007669"/>
    <property type="project" value="UniProtKB-KW"/>
</dbReference>
<organism evidence="11 12">
    <name type="scientific">Cyclobacterium lianum</name>
    <dbReference type="NCBI Taxonomy" id="388280"/>
    <lineage>
        <taxon>Bacteria</taxon>
        <taxon>Pseudomonadati</taxon>
        <taxon>Bacteroidota</taxon>
        <taxon>Cytophagia</taxon>
        <taxon>Cytophagales</taxon>
        <taxon>Cyclobacteriaceae</taxon>
        <taxon>Cyclobacterium</taxon>
    </lineage>
</organism>
<evidence type="ECO:0000256" key="3">
    <source>
        <dbReference type="ARBA" id="ARBA00012463"/>
    </source>
</evidence>
<keyword evidence="6" id="KW-0378">Hydrolase</keyword>
<reference evidence="11 12" key="1">
    <citation type="submission" date="2016-11" db="EMBL/GenBank/DDBJ databases">
        <authorList>
            <person name="Jaros S."/>
            <person name="Januszkiewicz K."/>
            <person name="Wedrychowicz H."/>
        </authorList>
    </citation>
    <scope>NUCLEOTIDE SEQUENCE [LARGE SCALE GENOMIC DNA]</scope>
    <source>
        <strain evidence="11 12">CGMCC 1.6102</strain>
    </source>
</reference>
<evidence type="ECO:0000256" key="5">
    <source>
        <dbReference type="ARBA" id="ARBA00022670"/>
    </source>
</evidence>